<dbReference type="SUPFAM" id="SSF55729">
    <property type="entry name" value="Acyl-CoA N-acyltransferases (Nat)"/>
    <property type="match status" value="1"/>
</dbReference>
<keyword evidence="3" id="KW-1185">Reference proteome</keyword>
<keyword evidence="2" id="KW-0808">Transferase</keyword>
<evidence type="ECO:0000313" key="2">
    <source>
        <dbReference type="EMBL" id="SFN92616.1"/>
    </source>
</evidence>
<sequence>MSTPTSVDFSAYQMPGYGHGMDTDVAAPSVSEIIVRPVRDVDAESLGRVHAQCWHEAYDELISKAALERLSPRRMAELWTHWMNQGPAYRQFAAVKDGDIVGFSGSGPARDADAPRDRELYFINMLAEFRSTGTGQKLFDAAIADGEPAYLWVSSANDRARHFYEKNGFVADGAEHTEPFLGEEIHEVRYVR</sequence>
<accession>A0A1I5D0G3</accession>
<gene>
    <name evidence="2" type="ORF">SAMN05216219_2627</name>
</gene>
<feature type="domain" description="N-acetyltransferase" evidence="1">
    <location>
        <begin position="33"/>
        <end position="192"/>
    </location>
</feature>
<protein>
    <submittedName>
        <fullName evidence="2">Acetyltransferase (GNAT) family protein</fullName>
    </submittedName>
</protein>
<dbReference type="InterPro" id="IPR016181">
    <property type="entry name" value="Acyl_CoA_acyltransferase"/>
</dbReference>
<organism evidence="2 3">
    <name type="scientific">Mycetocola miduiensis</name>
    <dbReference type="NCBI Taxonomy" id="995034"/>
    <lineage>
        <taxon>Bacteria</taxon>
        <taxon>Bacillati</taxon>
        <taxon>Actinomycetota</taxon>
        <taxon>Actinomycetes</taxon>
        <taxon>Micrococcales</taxon>
        <taxon>Microbacteriaceae</taxon>
        <taxon>Mycetocola</taxon>
    </lineage>
</organism>
<evidence type="ECO:0000259" key="1">
    <source>
        <dbReference type="PROSITE" id="PS51186"/>
    </source>
</evidence>
<dbReference type="STRING" id="995034.SAMN05216219_2627"/>
<dbReference type="EMBL" id="FOVM01000008">
    <property type="protein sequence ID" value="SFN92616.1"/>
    <property type="molecule type" value="Genomic_DNA"/>
</dbReference>
<dbReference type="GO" id="GO:0016747">
    <property type="term" value="F:acyltransferase activity, transferring groups other than amino-acyl groups"/>
    <property type="evidence" value="ECO:0007669"/>
    <property type="project" value="InterPro"/>
</dbReference>
<evidence type="ECO:0000313" key="3">
    <source>
        <dbReference type="Proteomes" id="UP000198867"/>
    </source>
</evidence>
<dbReference type="AlphaFoldDB" id="A0A1I5D0G3"/>
<name>A0A1I5D0G3_9MICO</name>
<dbReference type="Proteomes" id="UP000198867">
    <property type="component" value="Unassembled WGS sequence"/>
</dbReference>
<proteinExistence type="predicted"/>
<dbReference type="Pfam" id="PF00583">
    <property type="entry name" value="Acetyltransf_1"/>
    <property type="match status" value="1"/>
</dbReference>
<reference evidence="3" key="1">
    <citation type="submission" date="2016-10" db="EMBL/GenBank/DDBJ databases">
        <authorList>
            <person name="Varghese N."/>
            <person name="Submissions S."/>
        </authorList>
    </citation>
    <scope>NUCLEOTIDE SEQUENCE [LARGE SCALE GENOMIC DNA]</scope>
    <source>
        <strain evidence="3">CGMCC 1.11101</strain>
    </source>
</reference>
<dbReference type="Gene3D" id="3.40.630.30">
    <property type="match status" value="1"/>
</dbReference>
<dbReference type="InterPro" id="IPR000182">
    <property type="entry name" value="GNAT_dom"/>
</dbReference>
<dbReference type="PROSITE" id="PS51186">
    <property type="entry name" value="GNAT"/>
    <property type="match status" value="1"/>
</dbReference>